<dbReference type="Proteomes" id="UP001341840">
    <property type="component" value="Unassembled WGS sequence"/>
</dbReference>
<dbReference type="SUPFAM" id="SSF54001">
    <property type="entry name" value="Cysteine proteinases"/>
    <property type="match status" value="1"/>
</dbReference>
<accession>A0ABU6WRI3</accession>
<evidence type="ECO:0008006" key="3">
    <source>
        <dbReference type="Google" id="ProtNLM"/>
    </source>
</evidence>
<dbReference type="InterPro" id="IPR038765">
    <property type="entry name" value="Papain-like_cys_pep_sf"/>
</dbReference>
<sequence>MIVHIQDNELIYLDSLKCKEVHDAWVKQMTDMDRKFYLNEVVVPPAIDTFGLEEPPISQQCSMSKDCGIWVA</sequence>
<evidence type="ECO:0000313" key="2">
    <source>
        <dbReference type="Proteomes" id="UP001341840"/>
    </source>
</evidence>
<gene>
    <name evidence="1" type="ORF">PIB30_076556</name>
</gene>
<reference evidence="1 2" key="1">
    <citation type="journal article" date="2023" name="Plants (Basel)">
        <title>Bridging the Gap: Combining Genomics and Transcriptomics Approaches to Understand Stylosanthes scabra, an Orphan Legume from the Brazilian Caatinga.</title>
        <authorList>
            <person name="Ferreira-Neto J.R.C."/>
            <person name="da Silva M.D."/>
            <person name="Binneck E."/>
            <person name="de Melo N.F."/>
            <person name="da Silva R.H."/>
            <person name="de Melo A.L.T.M."/>
            <person name="Pandolfi V."/>
            <person name="Bustamante F.O."/>
            <person name="Brasileiro-Vidal A.C."/>
            <person name="Benko-Iseppon A.M."/>
        </authorList>
    </citation>
    <scope>NUCLEOTIDE SEQUENCE [LARGE SCALE GENOMIC DNA]</scope>
    <source>
        <tissue evidence="1">Leaves</tissue>
    </source>
</reference>
<organism evidence="1 2">
    <name type="scientific">Stylosanthes scabra</name>
    <dbReference type="NCBI Taxonomy" id="79078"/>
    <lineage>
        <taxon>Eukaryota</taxon>
        <taxon>Viridiplantae</taxon>
        <taxon>Streptophyta</taxon>
        <taxon>Embryophyta</taxon>
        <taxon>Tracheophyta</taxon>
        <taxon>Spermatophyta</taxon>
        <taxon>Magnoliopsida</taxon>
        <taxon>eudicotyledons</taxon>
        <taxon>Gunneridae</taxon>
        <taxon>Pentapetalae</taxon>
        <taxon>rosids</taxon>
        <taxon>fabids</taxon>
        <taxon>Fabales</taxon>
        <taxon>Fabaceae</taxon>
        <taxon>Papilionoideae</taxon>
        <taxon>50 kb inversion clade</taxon>
        <taxon>dalbergioids sensu lato</taxon>
        <taxon>Dalbergieae</taxon>
        <taxon>Pterocarpus clade</taxon>
        <taxon>Stylosanthes</taxon>
    </lineage>
</organism>
<evidence type="ECO:0000313" key="1">
    <source>
        <dbReference type="EMBL" id="MED6187451.1"/>
    </source>
</evidence>
<keyword evidence="2" id="KW-1185">Reference proteome</keyword>
<protein>
    <recommendedName>
        <fullName evidence="3">PH domain-containing protein</fullName>
    </recommendedName>
</protein>
<proteinExistence type="predicted"/>
<name>A0ABU6WRI3_9FABA</name>
<comment type="caution">
    <text evidence="1">The sequence shown here is derived from an EMBL/GenBank/DDBJ whole genome shotgun (WGS) entry which is preliminary data.</text>
</comment>
<dbReference type="EMBL" id="JASCZI010182248">
    <property type="protein sequence ID" value="MED6187451.1"/>
    <property type="molecule type" value="Genomic_DNA"/>
</dbReference>